<gene>
    <name evidence="1" type="primary">41</name>
    <name evidence="1" type="ORF">PBI_SOUR_41</name>
</gene>
<evidence type="ECO:0000313" key="2">
    <source>
        <dbReference type="Proteomes" id="UP000246591"/>
    </source>
</evidence>
<evidence type="ECO:0000313" key="1">
    <source>
        <dbReference type="EMBL" id="AWN04242.1"/>
    </source>
</evidence>
<keyword evidence="2" id="KW-1185">Reference proteome</keyword>
<dbReference type="EMBL" id="MH153810">
    <property type="protein sequence ID" value="AWN04242.1"/>
    <property type="molecule type" value="Genomic_DNA"/>
</dbReference>
<dbReference type="Proteomes" id="UP000246591">
    <property type="component" value="Segment"/>
</dbReference>
<name>A0A2U8UKL2_9CAUD</name>
<dbReference type="GeneID" id="40102506"/>
<organism evidence="1 2">
    <name type="scientific">Gordonia phage Sour</name>
    <dbReference type="NCBI Taxonomy" id="2182349"/>
    <lineage>
        <taxon>Viruses</taxon>
        <taxon>Duplodnaviria</taxon>
        <taxon>Heunggongvirae</taxon>
        <taxon>Uroviricota</taxon>
        <taxon>Caudoviricetes</taxon>
        <taxon>Sourvirus</taxon>
        <taxon>Sourvirus sour</taxon>
    </lineage>
</organism>
<dbReference type="RefSeq" id="YP_009625612.1">
    <property type="nucleotide sequence ID" value="NC_042132.1"/>
</dbReference>
<protein>
    <submittedName>
        <fullName evidence="1">Uncharacterized protein</fullName>
    </submittedName>
</protein>
<reference evidence="2" key="1">
    <citation type="submission" date="2018-03" db="EMBL/GenBank/DDBJ databases">
        <authorList>
            <person name="Keele B.F."/>
        </authorList>
    </citation>
    <scope>NUCLEOTIDE SEQUENCE [LARGE SCALE GENOMIC DNA]</scope>
</reference>
<dbReference type="KEGG" id="vg:40102506"/>
<accession>A0A2U8UKL2</accession>
<proteinExistence type="predicted"/>
<sequence>MVDRLPAIDTANPVGERFPVIVREEIAAVASSYVTKESIGLGAVDNTSDLNKPLSSATQEALNGKLSKRTGNNLAYTNGADGQPSGVNYTSAPTAWTLAYRDGAGALRIGAGTEANHAVTLAQLTSATSGGIADGAVTTAKLADGAVTTIKIADGAVSVAKMGNDVGPAMSQIAATEAASYVTNVLLPIDTTELGNLAVTSAKLGDAAVTTAKIGDLQVTNAKIADGAVNSAKIANGSIALADLNSALQTSIGKADSALVGQNGATGLWVGTIAQLPATGTAGIFYGVTG</sequence>